<evidence type="ECO:0000313" key="6">
    <source>
        <dbReference type="EMBL" id="CEM15353.1"/>
    </source>
</evidence>
<sequence>MSERRKSPPPPPPGKRHPKPPPPKKTAKARFVAETAGAQLRTLEAAAAPQPAKHAQRPQPPARRVQRPSARESQPVSAAAVQQFYEHILRLAAAGWLGGSSSQTVRVSSVKELCRESDKTAHEELAKRRRGPVAYACVSLGGDGTNEGRADLEGTPSTSELVGCEWAMLPLKCSWMADAMRNGEKLRVLVGRLALGRYLSHTPSQTLPDAVPYGYSSVVRGLPSRPPQAQAGSDEWAAATVRVSDAEQILPVVRVEAEAAPKKEREPDELLCDECEREIATVYCPADRAHLCRSCDVAVHEGPSANPLMRKHRRYPVSESPRQFGRCPQHPSEYLEWVCLKCWVAFCPLCLLFGSHSDVASDPEFKMQHPLISTQEAYRAALKRQSPSEKKLAERRSALLRDLDRRKTELYDVHANLDLLHTRLSRALKHLLDHIQKFKRCKLAFLESMKRQVLAELLMMEWIEDFSRHARLALPPDTFLQCHPRTLTLVDWLFGDRPLLQIDESHQPRWLCTPLTVRGTIKVTSSITKPLAPGERVHAPGQRPASPYPLVPIYGDNMDEEYFRMQRRC</sequence>
<keyword evidence="7" id="KW-1185">Reference proteome</keyword>
<dbReference type="EMBL" id="CDMY01000466">
    <property type="protein sequence ID" value="CEM15353.1"/>
    <property type="molecule type" value="Genomic_DNA"/>
</dbReference>
<dbReference type="AlphaFoldDB" id="A0A0G4FN49"/>
<organism evidence="6 7">
    <name type="scientific">Vitrella brassicaformis (strain CCMP3155)</name>
    <dbReference type="NCBI Taxonomy" id="1169540"/>
    <lineage>
        <taxon>Eukaryota</taxon>
        <taxon>Sar</taxon>
        <taxon>Alveolata</taxon>
        <taxon>Colpodellida</taxon>
        <taxon>Vitrellaceae</taxon>
        <taxon>Vitrella</taxon>
    </lineage>
</organism>
<dbReference type="OrthoDB" id="153872at2759"/>
<reference evidence="6 7" key="1">
    <citation type="submission" date="2014-11" db="EMBL/GenBank/DDBJ databases">
        <authorList>
            <person name="Zhu J."/>
            <person name="Qi W."/>
            <person name="Song R."/>
        </authorList>
    </citation>
    <scope>NUCLEOTIDE SEQUENCE [LARGE SCALE GENOMIC DNA]</scope>
</reference>
<dbReference type="InterPro" id="IPR049808">
    <property type="entry name" value="CONSTANS-like_Bbox1"/>
</dbReference>
<feature type="domain" description="B box-type" evidence="5">
    <location>
        <begin position="267"/>
        <end position="317"/>
    </location>
</feature>
<dbReference type="CDD" id="cd19821">
    <property type="entry name" value="Bbox1_BBX-like"/>
    <property type="match status" value="1"/>
</dbReference>
<dbReference type="PROSITE" id="PS50119">
    <property type="entry name" value="ZF_BBOX"/>
    <property type="match status" value="1"/>
</dbReference>
<dbReference type="PhylomeDB" id="A0A0G4FN49"/>
<dbReference type="InParanoid" id="A0A0G4FN49"/>
<feature type="region of interest" description="Disordered" evidence="4">
    <location>
        <begin position="1"/>
        <end position="29"/>
    </location>
</feature>
<name>A0A0G4FN49_VITBC</name>
<dbReference type="Pfam" id="PF00643">
    <property type="entry name" value="zf-B_box"/>
    <property type="match status" value="2"/>
</dbReference>
<keyword evidence="3" id="KW-0863">Zinc-finger</keyword>
<evidence type="ECO:0000256" key="2">
    <source>
        <dbReference type="ARBA" id="ARBA00022833"/>
    </source>
</evidence>
<evidence type="ECO:0000256" key="4">
    <source>
        <dbReference type="SAM" id="MobiDB-lite"/>
    </source>
</evidence>
<dbReference type="GO" id="GO:0008270">
    <property type="term" value="F:zinc ion binding"/>
    <property type="evidence" value="ECO:0007669"/>
    <property type="project" value="UniProtKB-KW"/>
</dbReference>
<protein>
    <recommendedName>
        <fullName evidence="5">B box-type domain-containing protein</fullName>
    </recommendedName>
</protein>
<gene>
    <name evidence="6" type="ORF">Vbra_15742</name>
</gene>
<evidence type="ECO:0000259" key="5">
    <source>
        <dbReference type="PROSITE" id="PS50119"/>
    </source>
</evidence>
<dbReference type="InterPro" id="IPR000315">
    <property type="entry name" value="Znf_B-box"/>
</dbReference>
<dbReference type="Proteomes" id="UP000041254">
    <property type="component" value="Unassembled WGS sequence"/>
</dbReference>
<dbReference type="VEuPathDB" id="CryptoDB:Vbra_15742"/>
<dbReference type="SMART" id="SM00336">
    <property type="entry name" value="BBOX"/>
    <property type="match status" value="1"/>
</dbReference>
<evidence type="ECO:0000313" key="7">
    <source>
        <dbReference type="Proteomes" id="UP000041254"/>
    </source>
</evidence>
<dbReference type="STRING" id="1169540.A0A0G4FN49"/>
<dbReference type="SUPFAM" id="SSF57845">
    <property type="entry name" value="B-box zinc-binding domain"/>
    <property type="match status" value="1"/>
</dbReference>
<dbReference type="PANTHER" id="PTHR31717">
    <property type="entry name" value="ZINC FINGER PROTEIN CONSTANS-LIKE 10"/>
    <property type="match status" value="1"/>
</dbReference>
<accession>A0A0G4FN49</accession>
<keyword evidence="1" id="KW-0479">Metal-binding</keyword>
<evidence type="ECO:0000256" key="1">
    <source>
        <dbReference type="ARBA" id="ARBA00022723"/>
    </source>
</evidence>
<proteinExistence type="predicted"/>
<dbReference type="Gene3D" id="3.30.160.60">
    <property type="entry name" value="Classic Zinc Finger"/>
    <property type="match status" value="1"/>
</dbReference>
<evidence type="ECO:0000256" key="3">
    <source>
        <dbReference type="PROSITE-ProRule" id="PRU00024"/>
    </source>
</evidence>
<keyword evidence="2" id="KW-0862">Zinc</keyword>
<feature type="region of interest" description="Disordered" evidence="4">
    <location>
        <begin position="43"/>
        <end position="75"/>
    </location>
</feature>
<dbReference type="PANTHER" id="PTHR31717:SF45">
    <property type="entry name" value="ZINC FINGER PROTEIN CONSTANS-LIKE 14-RELATED"/>
    <property type="match status" value="1"/>
</dbReference>